<proteinExistence type="predicted"/>
<dbReference type="EMBL" id="JAYKXN010000002">
    <property type="protein sequence ID" value="KAK7310716.1"/>
    <property type="molecule type" value="Genomic_DNA"/>
</dbReference>
<gene>
    <name evidence="1" type="ORF">RJT34_08395</name>
</gene>
<evidence type="ECO:0000313" key="2">
    <source>
        <dbReference type="Proteomes" id="UP001359559"/>
    </source>
</evidence>
<reference evidence="1 2" key="1">
    <citation type="submission" date="2024-01" db="EMBL/GenBank/DDBJ databases">
        <title>The genomes of 5 underutilized Papilionoideae crops provide insights into root nodulation and disease resistance.</title>
        <authorList>
            <person name="Yuan L."/>
        </authorList>
    </citation>
    <scope>NUCLEOTIDE SEQUENCE [LARGE SCALE GENOMIC DNA]</scope>
    <source>
        <strain evidence="1">LY-2023</strain>
        <tissue evidence="1">Leaf</tissue>
    </source>
</reference>
<dbReference type="AlphaFoldDB" id="A0AAN9PU27"/>
<protein>
    <submittedName>
        <fullName evidence="1">Uncharacterized protein</fullName>
    </submittedName>
</protein>
<dbReference type="Proteomes" id="UP001359559">
    <property type="component" value="Unassembled WGS sequence"/>
</dbReference>
<organism evidence="1 2">
    <name type="scientific">Clitoria ternatea</name>
    <name type="common">Butterfly pea</name>
    <dbReference type="NCBI Taxonomy" id="43366"/>
    <lineage>
        <taxon>Eukaryota</taxon>
        <taxon>Viridiplantae</taxon>
        <taxon>Streptophyta</taxon>
        <taxon>Embryophyta</taxon>
        <taxon>Tracheophyta</taxon>
        <taxon>Spermatophyta</taxon>
        <taxon>Magnoliopsida</taxon>
        <taxon>eudicotyledons</taxon>
        <taxon>Gunneridae</taxon>
        <taxon>Pentapetalae</taxon>
        <taxon>rosids</taxon>
        <taxon>fabids</taxon>
        <taxon>Fabales</taxon>
        <taxon>Fabaceae</taxon>
        <taxon>Papilionoideae</taxon>
        <taxon>50 kb inversion clade</taxon>
        <taxon>NPAAA clade</taxon>
        <taxon>indigoferoid/millettioid clade</taxon>
        <taxon>Phaseoleae</taxon>
        <taxon>Clitoria</taxon>
    </lineage>
</organism>
<comment type="caution">
    <text evidence="1">The sequence shown here is derived from an EMBL/GenBank/DDBJ whole genome shotgun (WGS) entry which is preliminary data.</text>
</comment>
<keyword evidence="2" id="KW-1185">Reference proteome</keyword>
<accession>A0AAN9PU27</accession>
<sequence>MRQSWSSGGLGGQAVKLGMSCVRVLEFMPSLPWRGVSEIIGSCQHFSFNIPPTPSQFTSPLPPSSTPSLSPAHLRCAAAAASLVRKQATKLPKTASGGLRHTVSVSARFEHCLQPLTPLLVSILAPTAPSPSLLRHSGSLVVFCCL</sequence>
<name>A0AAN9PU27_CLITE</name>
<evidence type="ECO:0000313" key="1">
    <source>
        <dbReference type="EMBL" id="KAK7310716.1"/>
    </source>
</evidence>